<dbReference type="Proteomes" id="UP000045051">
    <property type="component" value="Unassembled WGS sequence"/>
</dbReference>
<dbReference type="Pfam" id="PF00583">
    <property type="entry name" value="Acetyltransf_1"/>
    <property type="match status" value="1"/>
</dbReference>
<dbReference type="InterPro" id="IPR000182">
    <property type="entry name" value="GNAT_dom"/>
</dbReference>
<name>A0A0B7I0V7_9FLAO</name>
<dbReference type="PANTHER" id="PTHR43420">
    <property type="entry name" value="ACETYLTRANSFERASE"/>
    <property type="match status" value="1"/>
</dbReference>
<evidence type="ECO:0000256" key="1">
    <source>
        <dbReference type="ARBA" id="ARBA00022679"/>
    </source>
</evidence>
<dbReference type="GO" id="GO:0016747">
    <property type="term" value="F:acyltransferase activity, transferring groups other than amino-acyl groups"/>
    <property type="evidence" value="ECO:0007669"/>
    <property type="project" value="InterPro"/>
</dbReference>
<keyword evidence="1" id="KW-0808">Transferase</keyword>
<dbReference type="SUPFAM" id="SSF55729">
    <property type="entry name" value="Acyl-CoA N-acyltransferases (Nat)"/>
    <property type="match status" value="1"/>
</dbReference>
<dbReference type="InterPro" id="IPR050680">
    <property type="entry name" value="YpeA/RimI_acetyltransf"/>
</dbReference>
<accession>A0A0B7I0V7</accession>
<dbReference type="AlphaFoldDB" id="A0A0B7I0V7"/>
<feature type="domain" description="N-acetyltransferase" evidence="3">
    <location>
        <begin position="1"/>
        <end position="187"/>
    </location>
</feature>
<reference evidence="4 5" key="1">
    <citation type="submission" date="2015-01" db="EMBL/GenBank/DDBJ databases">
        <authorList>
            <person name="Xiang T."/>
            <person name="Song Y."/>
            <person name="Huang L."/>
            <person name="Wang B."/>
            <person name="Wu P."/>
        </authorList>
    </citation>
    <scope>NUCLEOTIDE SEQUENCE [LARGE SCALE GENOMIC DNA]</scope>
    <source>
        <strain evidence="4 5">CcD38</strain>
    </source>
</reference>
<dbReference type="RefSeq" id="WP_042343274.1">
    <property type="nucleotide sequence ID" value="NZ_CDOI01000035.1"/>
</dbReference>
<protein>
    <recommendedName>
        <fullName evidence="3">N-acetyltransferase domain-containing protein</fullName>
    </recommendedName>
</protein>
<evidence type="ECO:0000313" key="5">
    <source>
        <dbReference type="Proteomes" id="UP000045051"/>
    </source>
</evidence>
<proteinExistence type="predicted"/>
<dbReference type="CDD" id="cd04301">
    <property type="entry name" value="NAT_SF"/>
    <property type="match status" value="1"/>
</dbReference>
<dbReference type="InterPro" id="IPR016181">
    <property type="entry name" value="Acyl_CoA_acyltransferase"/>
</dbReference>
<gene>
    <name evidence="4" type="ORF">CCAND38_130012</name>
</gene>
<evidence type="ECO:0000259" key="3">
    <source>
        <dbReference type="PROSITE" id="PS51186"/>
    </source>
</evidence>
<evidence type="ECO:0000313" key="4">
    <source>
        <dbReference type="EMBL" id="CEN43722.1"/>
    </source>
</evidence>
<dbReference type="Gene3D" id="3.40.630.30">
    <property type="match status" value="1"/>
</dbReference>
<dbReference type="EMBL" id="CDOI01000035">
    <property type="protein sequence ID" value="CEN43722.1"/>
    <property type="molecule type" value="Genomic_DNA"/>
</dbReference>
<keyword evidence="5" id="KW-1185">Reference proteome</keyword>
<dbReference type="PROSITE" id="PS51186">
    <property type="entry name" value="GNAT"/>
    <property type="match status" value="1"/>
</dbReference>
<keyword evidence="2" id="KW-0012">Acyltransferase</keyword>
<evidence type="ECO:0000256" key="2">
    <source>
        <dbReference type="ARBA" id="ARBA00023315"/>
    </source>
</evidence>
<organism evidence="4 5">
    <name type="scientific">Capnocytophaga canis</name>
    <dbReference type="NCBI Taxonomy" id="1848903"/>
    <lineage>
        <taxon>Bacteria</taxon>
        <taxon>Pseudomonadati</taxon>
        <taxon>Bacteroidota</taxon>
        <taxon>Flavobacteriia</taxon>
        <taxon>Flavobacteriales</taxon>
        <taxon>Flavobacteriaceae</taxon>
        <taxon>Capnocytophaga</taxon>
    </lineage>
</organism>
<sequence>MIRFAIKNDADFVAPLMFQAMEEIVFKLIGKEDKTQAISFLKMLFLEERNQYSYTNTIVFEENSQAIGSLVFYDGADLHELRKPVLTLSEQISGRKIIVEDETSEGEIYIDTVSVSPQGQGKGIGSQLITFLKEYVSKHKLGKIGLLVDEKNPQAEKLYTRLGFEYVNRQSLAGGSYKHLVFENKLL</sequence>